<dbReference type="RefSeq" id="WP_058532433.1">
    <property type="nucleotide sequence ID" value="NZ_CAAAIN010000009.1"/>
</dbReference>
<organism evidence="3 4">
    <name type="scientific">Legionella rubrilucens</name>
    <dbReference type="NCBI Taxonomy" id="458"/>
    <lineage>
        <taxon>Bacteria</taxon>
        <taxon>Pseudomonadati</taxon>
        <taxon>Pseudomonadota</taxon>
        <taxon>Gammaproteobacteria</taxon>
        <taxon>Legionellales</taxon>
        <taxon>Legionellaceae</taxon>
        <taxon>Legionella</taxon>
    </lineage>
</organism>
<dbReference type="PATRIC" id="fig|458.5.peg.2559"/>
<comment type="caution">
    <text evidence="3">The sequence shown here is derived from an EMBL/GenBank/DDBJ whole genome shotgun (WGS) entry which is preliminary data.</text>
</comment>
<dbReference type="EMBL" id="LNYT01000022">
    <property type="protein sequence ID" value="KTD45660.1"/>
    <property type="molecule type" value="Genomic_DNA"/>
</dbReference>
<accession>A0A0W0XM45</accession>
<dbReference type="InterPro" id="IPR027417">
    <property type="entry name" value="P-loop_NTPase"/>
</dbReference>
<dbReference type="OrthoDB" id="9758751at2"/>
<evidence type="ECO:0000313" key="4">
    <source>
        <dbReference type="Proteomes" id="UP000054608"/>
    </source>
</evidence>
<evidence type="ECO:0000259" key="2">
    <source>
        <dbReference type="Pfam" id="PF05872"/>
    </source>
</evidence>
<name>A0A0W0XM45_9GAMM</name>
<keyword evidence="4" id="KW-1185">Reference proteome</keyword>
<dbReference type="InterPro" id="IPR051162">
    <property type="entry name" value="T4SS_component"/>
</dbReference>
<reference evidence="3 4" key="1">
    <citation type="submission" date="2015-11" db="EMBL/GenBank/DDBJ databases">
        <title>Genomic analysis of 38 Legionella species identifies large and diverse effector repertoires.</title>
        <authorList>
            <person name="Burstein D."/>
            <person name="Amaro F."/>
            <person name="Zusman T."/>
            <person name="Lifshitz Z."/>
            <person name="Cohen O."/>
            <person name="Gilbert J.A."/>
            <person name="Pupko T."/>
            <person name="Shuman H.A."/>
            <person name="Segal G."/>
        </authorList>
    </citation>
    <scope>NUCLEOTIDE SEQUENCE [LARGE SCALE GENOMIC DNA]</scope>
    <source>
        <strain evidence="3 4">WA-270A-C2</strain>
    </source>
</reference>
<dbReference type="AlphaFoldDB" id="A0A0W0XM45"/>
<dbReference type="Gene3D" id="3.40.50.300">
    <property type="entry name" value="P-loop containing nucleotide triphosphate hydrolases"/>
    <property type="match status" value="2"/>
</dbReference>
<dbReference type="Proteomes" id="UP000054608">
    <property type="component" value="Unassembled WGS sequence"/>
</dbReference>
<gene>
    <name evidence="3" type="primary">yjgR</name>
    <name evidence="3" type="ORF">Lrub_2457</name>
</gene>
<proteinExistence type="predicted"/>
<dbReference type="SUPFAM" id="SSF52540">
    <property type="entry name" value="P-loop containing nucleoside triphosphate hydrolases"/>
    <property type="match status" value="1"/>
</dbReference>
<dbReference type="InterPro" id="IPR033186">
    <property type="entry name" value="HerA_C"/>
</dbReference>
<dbReference type="Pfam" id="PF05872">
    <property type="entry name" value="HerA_C"/>
    <property type="match status" value="1"/>
</dbReference>
<feature type="compositionally biased region" description="Polar residues" evidence="1">
    <location>
        <begin position="460"/>
        <end position="470"/>
    </location>
</feature>
<feature type="region of interest" description="Disordered" evidence="1">
    <location>
        <begin position="437"/>
        <end position="470"/>
    </location>
</feature>
<sequence length="507" mass="55414">MYDDLRVPYQAGELPALQLGGIMLDGKLLQDAPVNLVLKSLNRHGLIAGATGSGKTKTIQVLCEQLSLAGVPSLVMDIKGDVSGLAVPGESNAFLKNRSHSLNLAFTPRGFPVELFTLDRGVQGVPLRGKVSDFGALLFSRMLDVNETQTGVATILFEYAKDRQLPLNDLNDFKAILQYMQSDEGNADVEARYGGVSSASIGSIMRKIIELEAQGGDDFFGEPAFKVTDLFRTTAEGLGIVSILRLMDMQDKPLLFSTFMIKLLSDVYRQSPELGDPPKPKLVLFIDEAHLIFNHASKALLNLLETMVKLIRSKGIGLVFCTQTPNDIPEAVLSQLGLKIQHALRAFTAKDRQAMKLVAQNFPPSTHYATEQLLTSLGIGEALVSALDGNGQPTPLIQCLIRAPESRMGILTEAQVQTIIHQSSLFSVYGQRQSTQSAAERLGSAKNRTASAETAPGEISSDSSRQEPSMLEQLSKNTLLRQLIRDIWRKLLNSLFPSRRGRSRKKP</sequence>
<dbReference type="PANTHER" id="PTHR30121:SF6">
    <property type="entry name" value="SLR6007 PROTEIN"/>
    <property type="match status" value="1"/>
</dbReference>
<feature type="domain" description="Helicase HerA-like C-terminal" evidence="2">
    <location>
        <begin position="30"/>
        <end position="462"/>
    </location>
</feature>
<protein>
    <submittedName>
        <fullName evidence="3">ATPase</fullName>
    </submittedName>
</protein>
<evidence type="ECO:0000256" key="1">
    <source>
        <dbReference type="SAM" id="MobiDB-lite"/>
    </source>
</evidence>
<dbReference type="STRING" id="458.Lrub_2457"/>
<evidence type="ECO:0000313" key="3">
    <source>
        <dbReference type="EMBL" id="KTD45660.1"/>
    </source>
</evidence>
<dbReference type="PANTHER" id="PTHR30121">
    <property type="entry name" value="UNCHARACTERIZED PROTEIN YJGR-RELATED"/>
    <property type="match status" value="1"/>
</dbReference>